<name>A0A2S3UK19_9HYPH</name>
<dbReference type="RefSeq" id="WP_103225391.1">
    <property type="nucleotide sequence ID" value="NZ_PPCN01000019.1"/>
</dbReference>
<keyword evidence="1" id="KW-1133">Transmembrane helix</keyword>
<keyword evidence="3" id="KW-1185">Reference proteome</keyword>
<evidence type="ECO:0000313" key="2">
    <source>
        <dbReference type="EMBL" id="POF27923.1"/>
    </source>
</evidence>
<dbReference type="AlphaFoldDB" id="A0A2S3UK19"/>
<keyword evidence="1" id="KW-0472">Membrane</keyword>
<evidence type="ECO:0000256" key="1">
    <source>
        <dbReference type="SAM" id="Phobius"/>
    </source>
</evidence>
<reference evidence="2 3" key="1">
    <citation type="submission" date="2018-01" db="EMBL/GenBank/DDBJ databases">
        <title>Genomic Encyclopedia of Archaeal and Bacterial Type Strains, Phase II (KMG-II): from individual species to whole genera.</title>
        <authorList>
            <person name="Goeker M."/>
        </authorList>
    </citation>
    <scope>NUCLEOTIDE SEQUENCE [LARGE SCALE GENOMIC DNA]</scope>
    <source>
        <strain evidence="2 3">DSM 17023</strain>
    </source>
</reference>
<dbReference type="Proteomes" id="UP000236959">
    <property type="component" value="Unassembled WGS sequence"/>
</dbReference>
<keyword evidence="1" id="KW-0812">Transmembrane</keyword>
<dbReference type="EMBL" id="PPCN01000019">
    <property type="protein sequence ID" value="POF27923.1"/>
    <property type="molecule type" value="Genomic_DNA"/>
</dbReference>
<comment type="caution">
    <text evidence="2">The sequence shown here is derived from an EMBL/GenBank/DDBJ whole genome shotgun (WGS) entry which is preliminary data.</text>
</comment>
<organism evidence="2 3">
    <name type="scientific">Roseibium marinum</name>
    <dbReference type="NCBI Taxonomy" id="281252"/>
    <lineage>
        <taxon>Bacteria</taxon>
        <taxon>Pseudomonadati</taxon>
        <taxon>Pseudomonadota</taxon>
        <taxon>Alphaproteobacteria</taxon>
        <taxon>Hyphomicrobiales</taxon>
        <taxon>Stappiaceae</taxon>
        <taxon>Roseibium</taxon>
    </lineage>
</organism>
<sequence>MAAMQTGAPTQKVIASTVAAAFTTVLIGLLDNWIPSLNASQFSSEVVVIVTFFVGYMMPPSMSDQVAT</sequence>
<feature type="transmembrane region" description="Helical" evidence="1">
    <location>
        <begin position="12"/>
        <end position="30"/>
    </location>
</feature>
<proteinExistence type="predicted"/>
<gene>
    <name evidence="2" type="ORF">CLV41_1194</name>
</gene>
<evidence type="ECO:0000313" key="3">
    <source>
        <dbReference type="Proteomes" id="UP000236959"/>
    </source>
</evidence>
<protein>
    <submittedName>
        <fullName evidence="2">Uncharacterized protein</fullName>
    </submittedName>
</protein>
<accession>A0A2S3UK19</accession>